<organism evidence="15 16">
    <name type="scientific">Carboxydichorda subterranea</name>
    <dbReference type="NCBI Taxonomy" id="3109565"/>
    <lineage>
        <taxon>Bacteria</taxon>
        <taxon>Bacillati</taxon>
        <taxon>Bacillota</taxon>
        <taxon>Limnochordia</taxon>
        <taxon>Limnochordales</taxon>
        <taxon>Geochordaceae</taxon>
        <taxon>Carboxydichorda</taxon>
    </lineage>
</organism>
<keyword evidence="5 15" id="KW-0645">Protease</keyword>
<comment type="similarity">
    <text evidence="3">Belongs to the peptidase M50B family.</text>
</comment>
<evidence type="ECO:0000256" key="7">
    <source>
        <dbReference type="ARBA" id="ARBA00022723"/>
    </source>
</evidence>
<evidence type="ECO:0000256" key="3">
    <source>
        <dbReference type="ARBA" id="ARBA00007931"/>
    </source>
</evidence>
<evidence type="ECO:0000256" key="13">
    <source>
        <dbReference type="SAM" id="Phobius"/>
    </source>
</evidence>
<keyword evidence="7" id="KW-0479">Metal-binding</keyword>
<evidence type="ECO:0000256" key="5">
    <source>
        <dbReference type="ARBA" id="ARBA00022670"/>
    </source>
</evidence>
<proteinExistence type="inferred from homology"/>
<reference evidence="15 16" key="1">
    <citation type="journal article" date="2024" name="Front. Microbiol.">
        <title>Novel thermophilic genera Geochorda gen. nov. and Carboxydochorda gen. nov. from the deep terrestrial subsurface reveal the ecophysiological diversity in the class Limnochordia.</title>
        <authorList>
            <person name="Karnachuk O.V."/>
            <person name="Lukina A.P."/>
            <person name="Avakyan M.R."/>
            <person name="Kadnikov V.V."/>
            <person name="Begmatov S."/>
            <person name="Beletsky A.V."/>
            <person name="Vlasova K.G."/>
            <person name="Novikov A.A."/>
            <person name="Shcherbakova V.A."/>
            <person name="Mardanov A.V."/>
            <person name="Ravin N.V."/>
        </authorList>
    </citation>
    <scope>NUCLEOTIDE SEQUENCE [LARGE SCALE GENOMIC DNA]</scope>
    <source>
        <strain evidence="15 16">L945</strain>
    </source>
</reference>
<evidence type="ECO:0000256" key="9">
    <source>
        <dbReference type="ARBA" id="ARBA00022833"/>
    </source>
</evidence>
<feature type="transmembrane region" description="Helical" evidence="13">
    <location>
        <begin position="185"/>
        <end position="204"/>
    </location>
</feature>
<keyword evidence="4" id="KW-1003">Cell membrane</keyword>
<keyword evidence="8" id="KW-0378">Hydrolase</keyword>
<gene>
    <name evidence="15" type="ORF">U7230_06090</name>
</gene>
<evidence type="ECO:0000256" key="12">
    <source>
        <dbReference type="ARBA" id="ARBA00023136"/>
    </source>
</evidence>
<evidence type="ECO:0000256" key="4">
    <source>
        <dbReference type="ARBA" id="ARBA00022475"/>
    </source>
</evidence>
<keyword evidence="6 13" id="KW-0812">Transmembrane</keyword>
<keyword evidence="12 13" id="KW-0472">Membrane</keyword>
<keyword evidence="11" id="KW-0482">Metalloprotease</keyword>
<dbReference type="GO" id="GO:0006508">
    <property type="term" value="P:proteolysis"/>
    <property type="evidence" value="ECO:0007669"/>
    <property type="project" value="UniProtKB-KW"/>
</dbReference>
<dbReference type="PANTHER" id="PTHR35864">
    <property type="entry name" value="ZINC METALLOPROTEASE MJ0611-RELATED"/>
    <property type="match status" value="1"/>
</dbReference>
<dbReference type="CDD" id="cd06158">
    <property type="entry name" value="S2P-M50_like_1"/>
    <property type="match status" value="1"/>
</dbReference>
<dbReference type="InterPro" id="IPR008915">
    <property type="entry name" value="Peptidase_M50"/>
</dbReference>
<evidence type="ECO:0000313" key="16">
    <source>
        <dbReference type="Proteomes" id="UP001332192"/>
    </source>
</evidence>
<evidence type="ECO:0000313" key="15">
    <source>
        <dbReference type="EMBL" id="WRP18569.1"/>
    </source>
</evidence>
<evidence type="ECO:0000259" key="14">
    <source>
        <dbReference type="Pfam" id="PF02163"/>
    </source>
</evidence>
<evidence type="ECO:0000256" key="1">
    <source>
        <dbReference type="ARBA" id="ARBA00001947"/>
    </source>
</evidence>
<feature type="transmembrane region" description="Helical" evidence="13">
    <location>
        <begin position="95"/>
        <end position="121"/>
    </location>
</feature>
<evidence type="ECO:0000256" key="6">
    <source>
        <dbReference type="ARBA" id="ARBA00022692"/>
    </source>
</evidence>
<dbReference type="PANTHER" id="PTHR35864:SF1">
    <property type="entry name" value="ZINC METALLOPROTEASE YWHC-RELATED"/>
    <property type="match status" value="1"/>
</dbReference>
<keyword evidence="10 13" id="KW-1133">Transmembrane helix</keyword>
<protein>
    <submittedName>
        <fullName evidence="15">Site-2 protease family protein</fullName>
    </submittedName>
</protein>
<dbReference type="InterPro" id="IPR052348">
    <property type="entry name" value="Metallopeptidase_M50B"/>
</dbReference>
<accession>A0ABZ1C0V3</accession>
<keyword evidence="9" id="KW-0862">Zinc</keyword>
<feature type="transmembrane region" description="Helical" evidence="13">
    <location>
        <begin position="16"/>
        <end position="37"/>
    </location>
</feature>
<feature type="transmembrane region" description="Helical" evidence="13">
    <location>
        <begin position="133"/>
        <end position="157"/>
    </location>
</feature>
<comment type="subcellular location">
    <subcellularLocation>
        <location evidence="2">Cell membrane</location>
        <topology evidence="2">Multi-pass membrane protein</topology>
    </subcellularLocation>
</comment>
<evidence type="ECO:0000256" key="10">
    <source>
        <dbReference type="ARBA" id="ARBA00022989"/>
    </source>
</evidence>
<sequence length="220" mass="24117">MRTKVLGFGHWTIETLILWTLAILPAIVLHEFAHALVAYRLGDPTPRYEGRLTLNPLAHLDPIGALMLFLFRFGWAKPVGVNPSYFHNPRRGMMWVALAGPLANVTVAWVSNLLLGLLQAFDPLAVDPSWWGILRGIGLLLQFSVEINLWLAAFNLIPVPPLDGSRILSGLVSSRQAIAIARMEAYGPLVLVLLIMSGVSQVLLSPVYQVLAMLIGAGRV</sequence>
<evidence type="ECO:0000256" key="2">
    <source>
        <dbReference type="ARBA" id="ARBA00004651"/>
    </source>
</evidence>
<name>A0ABZ1C0V3_9FIRM</name>
<feature type="domain" description="Peptidase M50" evidence="14">
    <location>
        <begin position="138"/>
        <end position="195"/>
    </location>
</feature>
<dbReference type="Proteomes" id="UP001332192">
    <property type="component" value="Chromosome"/>
</dbReference>
<comment type="cofactor">
    <cofactor evidence="1">
        <name>Zn(2+)</name>
        <dbReference type="ChEBI" id="CHEBI:29105"/>
    </cofactor>
</comment>
<dbReference type="RefSeq" id="WP_324717842.1">
    <property type="nucleotide sequence ID" value="NZ_CP141615.1"/>
</dbReference>
<dbReference type="Pfam" id="PF02163">
    <property type="entry name" value="Peptidase_M50"/>
    <property type="match status" value="1"/>
</dbReference>
<evidence type="ECO:0000256" key="11">
    <source>
        <dbReference type="ARBA" id="ARBA00023049"/>
    </source>
</evidence>
<dbReference type="InterPro" id="IPR044537">
    <property type="entry name" value="Rip2-like"/>
</dbReference>
<feature type="transmembrane region" description="Helical" evidence="13">
    <location>
        <begin position="57"/>
        <end position="75"/>
    </location>
</feature>
<dbReference type="GO" id="GO:0008233">
    <property type="term" value="F:peptidase activity"/>
    <property type="evidence" value="ECO:0007669"/>
    <property type="project" value="UniProtKB-KW"/>
</dbReference>
<evidence type="ECO:0000256" key="8">
    <source>
        <dbReference type="ARBA" id="ARBA00022801"/>
    </source>
</evidence>
<keyword evidence="16" id="KW-1185">Reference proteome</keyword>
<dbReference type="EMBL" id="CP141615">
    <property type="protein sequence ID" value="WRP18569.1"/>
    <property type="molecule type" value="Genomic_DNA"/>
</dbReference>